<dbReference type="SUPFAM" id="SSF52087">
    <property type="entry name" value="CRAL/TRIO domain"/>
    <property type="match status" value="1"/>
</dbReference>
<dbReference type="EMBL" id="JACGWJ010000023">
    <property type="protein sequence ID" value="KAL0326384.1"/>
    <property type="molecule type" value="Genomic_DNA"/>
</dbReference>
<feature type="compositionally biased region" description="Basic and acidic residues" evidence="4">
    <location>
        <begin position="33"/>
        <end position="53"/>
    </location>
</feature>
<dbReference type="PANTHER" id="PTHR45932:SF6">
    <property type="entry name" value="PATELLIN-3"/>
    <property type="match status" value="1"/>
</dbReference>
<dbReference type="AlphaFoldDB" id="A0AAW2M4G8"/>
<dbReference type="PROSITE" id="PS50191">
    <property type="entry name" value="CRAL_TRIO"/>
    <property type="match status" value="1"/>
</dbReference>
<dbReference type="GO" id="GO:0008289">
    <property type="term" value="F:lipid binding"/>
    <property type="evidence" value="ECO:0007669"/>
    <property type="project" value="InterPro"/>
</dbReference>
<dbReference type="InterPro" id="IPR044834">
    <property type="entry name" value="PATL"/>
</dbReference>
<reference evidence="6" key="2">
    <citation type="journal article" date="2024" name="Plant">
        <title>Genomic evolution and insights into agronomic trait innovations of Sesamum species.</title>
        <authorList>
            <person name="Miao H."/>
            <person name="Wang L."/>
            <person name="Qu L."/>
            <person name="Liu H."/>
            <person name="Sun Y."/>
            <person name="Le M."/>
            <person name="Wang Q."/>
            <person name="Wei S."/>
            <person name="Zheng Y."/>
            <person name="Lin W."/>
            <person name="Duan Y."/>
            <person name="Cao H."/>
            <person name="Xiong S."/>
            <person name="Wang X."/>
            <person name="Wei L."/>
            <person name="Li C."/>
            <person name="Ma Q."/>
            <person name="Ju M."/>
            <person name="Zhao R."/>
            <person name="Li G."/>
            <person name="Mu C."/>
            <person name="Tian Q."/>
            <person name="Mei H."/>
            <person name="Zhang T."/>
            <person name="Gao T."/>
            <person name="Zhang H."/>
        </authorList>
    </citation>
    <scope>NUCLEOTIDE SEQUENCE</scope>
    <source>
        <strain evidence="6">G02</strain>
    </source>
</reference>
<dbReference type="SUPFAM" id="SSF46938">
    <property type="entry name" value="CRAL/TRIO N-terminal domain"/>
    <property type="match status" value="1"/>
</dbReference>
<keyword evidence="2" id="KW-0813">Transport</keyword>
<comment type="subcellular location">
    <subcellularLocation>
        <location evidence="1">Membrane</location>
    </subcellularLocation>
</comment>
<comment type="caution">
    <text evidence="6">The sequence shown here is derived from an EMBL/GenBank/DDBJ whole genome shotgun (WGS) entry which is preliminary data.</text>
</comment>
<dbReference type="Pfam" id="PF00650">
    <property type="entry name" value="CRAL_TRIO"/>
    <property type="match status" value="1"/>
</dbReference>
<dbReference type="InterPro" id="IPR036273">
    <property type="entry name" value="CRAL/TRIO_N_dom_sf"/>
</dbReference>
<dbReference type="SMART" id="SM01100">
    <property type="entry name" value="CRAL_TRIO_N"/>
    <property type="match status" value="1"/>
</dbReference>
<reference evidence="6" key="1">
    <citation type="submission" date="2020-06" db="EMBL/GenBank/DDBJ databases">
        <authorList>
            <person name="Li T."/>
            <person name="Hu X."/>
            <person name="Zhang T."/>
            <person name="Song X."/>
            <person name="Zhang H."/>
            <person name="Dai N."/>
            <person name="Sheng W."/>
            <person name="Hou X."/>
            <person name="Wei L."/>
        </authorList>
    </citation>
    <scope>NUCLEOTIDE SEQUENCE</scope>
    <source>
        <strain evidence="6">G02</strain>
        <tissue evidence="6">Leaf</tissue>
    </source>
</reference>
<accession>A0AAW2M4G8</accession>
<evidence type="ECO:0000256" key="3">
    <source>
        <dbReference type="ARBA" id="ARBA00023136"/>
    </source>
</evidence>
<evidence type="ECO:0000313" key="6">
    <source>
        <dbReference type="EMBL" id="KAL0326384.1"/>
    </source>
</evidence>
<dbReference type="GO" id="GO:0016020">
    <property type="term" value="C:membrane"/>
    <property type="evidence" value="ECO:0007669"/>
    <property type="project" value="UniProtKB-SubCell"/>
</dbReference>
<organism evidence="6">
    <name type="scientific">Sesamum radiatum</name>
    <name type="common">Black benniseed</name>
    <dbReference type="NCBI Taxonomy" id="300843"/>
    <lineage>
        <taxon>Eukaryota</taxon>
        <taxon>Viridiplantae</taxon>
        <taxon>Streptophyta</taxon>
        <taxon>Embryophyta</taxon>
        <taxon>Tracheophyta</taxon>
        <taxon>Spermatophyta</taxon>
        <taxon>Magnoliopsida</taxon>
        <taxon>eudicotyledons</taxon>
        <taxon>Gunneridae</taxon>
        <taxon>Pentapetalae</taxon>
        <taxon>asterids</taxon>
        <taxon>lamiids</taxon>
        <taxon>Lamiales</taxon>
        <taxon>Pedaliaceae</taxon>
        <taxon>Sesamum</taxon>
    </lineage>
</organism>
<keyword evidence="3" id="KW-0472">Membrane</keyword>
<dbReference type="InterPro" id="IPR036865">
    <property type="entry name" value="CRAL-TRIO_dom_sf"/>
</dbReference>
<sequence>MAHTSPTSAHQQHLSPPFVWLPVHPPTAPPVATKEEAPSTQKKTEPSFEVEKIPETSKIPKLSSFERKAFKEFILLVQEALENHEFSATRSIPKLTVESSCEKVSIWGVPLLEDDRTDAILLKFLKAKNFNVGESFTMLKNTIRWRREFDIDGLMEQTDQGNDLQKVVYVHGHDRDGHPMLERNIRKLDFSARGVSTLLIVVDLKNSPGPGKKELWTACDQLHQLLQENYPEVVEKQVFINVPTWYLAFNAIIRPFLNEKTKSKFIFAGPSKAADTLFKYISPENLPIQYGGLNGRYPHIRNPKFTADDVATEIK</sequence>
<evidence type="ECO:0000259" key="5">
    <source>
        <dbReference type="PROSITE" id="PS50191"/>
    </source>
</evidence>
<dbReference type="Pfam" id="PF03765">
    <property type="entry name" value="CRAL_TRIO_N"/>
    <property type="match status" value="1"/>
</dbReference>
<evidence type="ECO:0000256" key="2">
    <source>
        <dbReference type="ARBA" id="ARBA00022448"/>
    </source>
</evidence>
<feature type="domain" description="CRAL-TRIO" evidence="5">
    <location>
        <begin position="180"/>
        <end position="298"/>
    </location>
</feature>
<name>A0AAW2M4G8_SESRA</name>
<dbReference type="SMART" id="SM00516">
    <property type="entry name" value="SEC14"/>
    <property type="match status" value="1"/>
</dbReference>
<dbReference type="Gene3D" id="3.40.525.10">
    <property type="entry name" value="CRAL-TRIO lipid binding domain"/>
    <property type="match status" value="2"/>
</dbReference>
<evidence type="ECO:0000256" key="4">
    <source>
        <dbReference type="SAM" id="MobiDB-lite"/>
    </source>
</evidence>
<evidence type="ECO:0000256" key="1">
    <source>
        <dbReference type="ARBA" id="ARBA00004370"/>
    </source>
</evidence>
<dbReference type="InterPro" id="IPR011074">
    <property type="entry name" value="CRAL/TRIO_N_dom"/>
</dbReference>
<feature type="compositionally biased region" description="Polar residues" evidence="4">
    <location>
        <begin position="1"/>
        <end position="14"/>
    </location>
</feature>
<protein>
    <submittedName>
        <fullName evidence="6">Patellin-3</fullName>
    </submittedName>
</protein>
<dbReference type="InterPro" id="IPR001251">
    <property type="entry name" value="CRAL-TRIO_dom"/>
</dbReference>
<dbReference type="PANTHER" id="PTHR45932">
    <property type="entry name" value="PATELLIN-1"/>
    <property type="match status" value="1"/>
</dbReference>
<gene>
    <name evidence="6" type="ORF">Sradi_5207700</name>
</gene>
<proteinExistence type="predicted"/>
<dbReference type="CDD" id="cd00170">
    <property type="entry name" value="SEC14"/>
    <property type="match status" value="1"/>
</dbReference>
<feature type="region of interest" description="Disordered" evidence="4">
    <location>
        <begin position="1"/>
        <end position="53"/>
    </location>
</feature>